<sequence length="179" mass="18928">MATLLLARSPGDAGFLLRKTMRLDDVAVARLRPGERVRVTLAPGTYVVQATSGGSTCAPVTLNLGDGHSARVIAEHGQLGESWNAARMLQLRVRHESVEREVSLAREVSADGSDAPPPSRRRLLWTGASVVIGLLVLCQAVVDTVHGRPGLLVVLGVTAAVGCLVGEAARRAARREEGR</sequence>
<protein>
    <submittedName>
        <fullName evidence="2">Uncharacterized protein</fullName>
    </submittedName>
</protein>
<gene>
    <name evidence="2" type="ORF">FE697_005915</name>
</gene>
<keyword evidence="1" id="KW-0472">Membrane</keyword>
<accession>A0A5Q6S4V4</accession>
<evidence type="ECO:0000313" key="3">
    <source>
        <dbReference type="Proteomes" id="UP000307768"/>
    </source>
</evidence>
<reference evidence="2 3" key="1">
    <citation type="submission" date="2019-09" db="EMBL/GenBank/DDBJ databases">
        <title>Mumia zhuanghuii sp. nov. isolated from the intestinal contents of plateau pika (Ochotona curzoniae) in the Qinghai-Tibet plateau of China.</title>
        <authorList>
            <person name="Tian Z."/>
        </authorList>
    </citation>
    <scope>NUCLEOTIDE SEQUENCE [LARGE SCALE GENOMIC DNA]</scope>
    <source>
        <strain evidence="3">350</strain>
    </source>
</reference>
<dbReference type="AlphaFoldDB" id="A0A5Q6S4V4"/>
<proteinExistence type="predicted"/>
<evidence type="ECO:0000256" key="1">
    <source>
        <dbReference type="SAM" id="Phobius"/>
    </source>
</evidence>
<name>A0A5Q6S4V4_9ACTN</name>
<feature type="transmembrane region" description="Helical" evidence="1">
    <location>
        <begin position="123"/>
        <end position="142"/>
    </location>
</feature>
<dbReference type="RefSeq" id="WP_149768561.1">
    <property type="nucleotide sequence ID" value="NZ_VDFQ02000001.1"/>
</dbReference>
<dbReference type="Proteomes" id="UP000307768">
    <property type="component" value="Unassembled WGS sequence"/>
</dbReference>
<feature type="transmembrane region" description="Helical" evidence="1">
    <location>
        <begin position="148"/>
        <end position="169"/>
    </location>
</feature>
<evidence type="ECO:0000313" key="2">
    <source>
        <dbReference type="EMBL" id="KAA1425386.1"/>
    </source>
</evidence>
<comment type="caution">
    <text evidence="2">The sequence shown here is derived from an EMBL/GenBank/DDBJ whole genome shotgun (WGS) entry which is preliminary data.</text>
</comment>
<keyword evidence="1" id="KW-1133">Transmembrane helix</keyword>
<organism evidence="2 3">
    <name type="scientific">Mumia zhuanghuii</name>
    <dbReference type="NCBI Taxonomy" id="2585211"/>
    <lineage>
        <taxon>Bacteria</taxon>
        <taxon>Bacillati</taxon>
        <taxon>Actinomycetota</taxon>
        <taxon>Actinomycetes</taxon>
        <taxon>Propionibacteriales</taxon>
        <taxon>Nocardioidaceae</taxon>
        <taxon>Mumia</taxon>
    </lineage>
</organism>
<keyword evidence="1" id="KW-0812">Transmembrane</keyword>
<dbReference type="EMBL" id="VDFQ02000001">
    <property type="protein sequence ID" value="KAA1425386.1"/>
    <property type="molecule type" value="Genomic_DNA"/>
</dbReference>